<gene>
    <name evidence="6" type="primary">ompC_3</name>
    <name evidence="6" type="ORF">NCTC7406_04555</name>
</gene>
<name>A0A3S5DC41_SALET</name>
<dbReference type="GO" id="GO:0015288">
    <property type="term" value="F:porin activity"/>
    <property type="evidence" value="ECO:0007669"/>
    <property type="project" value="InterPro"/>
</dbReference>
<dbReference type="InterPro" id="IPR033900">
    <property type="entry name" value="Gram_neg_porin_domain"/>
</dbReference>
<accession>A0A3S5DC41</accession>
<dbReference type="Gene3D" id="2.40.160.10">
    <property type="entry name" value="Porin"/>
    <property type="match status" value="1"/>
</dbReference>
<dbReference type="InterPro" id="IPR023614">
    <property type="entry name" value="Porin_dom_sf"/>
</dbReference>
<keyword evidence="2 4" id="KW-0732">Signal</keyword>
<dbReference type="Proteomes" id="UP000276345">
    <property type="component" value="Chromosome"/>
</dbReference>
<protein>
    <submittedName>
        <fullName evidence="6">Outer membrane protein C</fullName>
    </submittedName>
</protein>
<dbReference type="InterPro" id="IPR050298">
    <property type="entry name" value="Gram-neg_bact_OMP"/>
</dbReference>
<evidence type="ECO:0000256" key="3">
    <source>
        <dbReference type="ARBA" id="ARBA00023136"/>
    </source>
</evidence>
<proteinExistence type="predicted"/>
<reference evidence="6 7" key="1">
    <citation type="submission" date="2018-12" db="EMBL/GenBank/DDBJ databases">
        <authorList>
            <consortium name="Pathogen Informatics"/>
        </authorList>
    </citation>
    <scope>NUCLEOTIDE SEQUENCE [LARGE SCALE GENOMIC DNA]</scope>
    <source>
        <strain evidence="6 7">NCTC7406</strain>
    </source>
</reference>
<keyword evidence="3" id="KW-0472">Membrane</keyword>
<evidence type="ECO:0000256" key="1">
    <source>
        <dbReference type="ARBA" id="ARBA00004571"/>
    </source>
</evidence>
<dbReference type="Pfam" id="PF13609">
    <property type="entry name" value="Porin_4"/>
    <property type="match status" value="1"/>
</dbReference>
<evidence type="ECO:0000256" key="2">
    <source>
        <dbReference type="ARBA" id="ARBA00022729"/>
    </source>
</evidence>
<dbReference type="AlphaFoldDB" id="A0A3S5DC41"/>
<feature type="chain" id="PRO_5018676497" evidence="4">
    <location>
        <begin position="29"/>
        <end position="381"/>
    </location>
</feature>
<evidence type="ECO:0000256" key="4">
    <source>
        <dbReference type="SAM" id="SignalP"/>
    </source>
</evidence>
<feature type="domain" description="Porin" evidence="5">
    <location>
        <begin position="21"/>
        <end position="360"/>
    </location>
</feature>
<dbReference type="GO" id="GO:0009279">
    <property type="term" value="C:cell outer membrane"/>
    <property type="evidence" value="ECO:0007669"/>
    <property type="project" value="UniProtKB-SubCell"/>
</dbReference>
<organism evidence="6 7">
    <name type="scientific">Salmonella enterica subsp. enterica serovar Sanjuan</name>
    <dbReference type="NCBI Taxonomy" id="1160765"/>
    <lineage>
        <taxon>Bacteria</taxon>
        <taxon>Pseudomonadati</taxon>
        <taxon>Pseudomonadota</taxon>
        <taxon>Gammaproteobacteria</taxon>
        <taxon>Enterobacterales</taxon>
        <taxon>Enterobacteriaceae</taxon>
        <taxon>Salmonella</taxon>
    </lineage>
</organism>
<dbReference type="EMBL" id="LR134142">
    <property type="protein sequence ID" value="VEA09317.1"/>
    <property type="molecule type" value="Genomic_DNA"/>
</dbReference>
<sequence>MTSWDSKMKKIITPVILSSLFYAGCASATVLYDKDDNKVEIKGSLRLMMDGSSARAREEGTNKYKLEDESSRIGFRFERQIDEKLKALVYYEWGNDTQATEKKDDFNFTNRQAYGGLHYQGIGEIDFGRVTVPFESVHQSDYTYEWGNNGALYYGGKKTKRVGGGDNNYVKRISNTLKYMSDKYDGFRFGASYTLQDETNVNDINYAWSTAVYYDTTFNLHLRAGYAQQESNGSTESNADLGYYNVDPVKESIWGVSAKYDIPVWGLSFAIDYGGEKIEDGNTGDSDAYEPWGKTTHAKLFGLGTKWTFNDKQSVYATWAIRDGDEAADNYQETRTVLGTDYKFNKSVLVFLEYSSQNNRSNYDSDTKSDDKSALGLRYYF</sequence>
<evidence type="ECO:0000313" key="7">
    <source>
        <dbReference type="Proteomes" id="UP000276345"/>
    </source>
</evidence>
<evidence type="ECO:0000313" key="6">
    <source>
        <dbReference type="EMBL" id="VEA09317.1"/>
    </source>
</evidence>
<dbReference type="CDD" id="cd00342">
    <property type="entry name" value="gram_neg_porins"/>
    <property type="match status" value="1"/>
</dbReference>
<dbReference type="PANTHER" id="PTHR34501">
    <property type="entry name" value="PROTEIN YDDL-RELATED"/>
    <property type="match status" value="1"/>
</dbReference>
<comment type="subcellular location">
    <subcellularLocation>
        <location evidence="1">Cell outer membrane</location>
        <topology evidence="1">Multi-pass membrane protein</topology>
    </subcellularLocation>
</comment>
<dbReference type="PANTHER" id="PTHR34501:SF2">
    <property type="entry name" value="OUTER MEMBRANE PORIN F-RELATED"/>
    <property type="match status" value="1"/>
</dbReference>
<feature type="signal peptide" evidence="4">
    <location>
        <begin position="1"/>
        <end position="28"/>
    </location>
</feature>
<dbReference type="SUPFAM" id="SSF56935">
    <property type="entry name" value="Porins"/>
    <property type="match status" value="1"/>
</dbReference>
<evidence type="ECO:0000259" key="5">
    <source>
        <dbReference type="Pfam" id="PF13609"/>
    </source>
</evidence>